<proteinExistence type="predicted"/>
<feature type="compositionally biased region" description="Polar residues" evidence="1">
    <location>
        <begin position="131"/>
        <end position="145"/>
    </location>
</feature>
<dbReference type="Proteomes" id="UP001153069">
    <property type="component" value="Unassembled WGS sequence"/>
</dbReference>
<feature type="region of interest" description="Disordered" evidence="1">
    <location>
        <begin position="124"/>
        <end position="167"/>
    </location>
</feature>
<dbReference type="EMBL" id="CAICTM010001601">
    <property type="protein sequence ID" value="CAB9524910.1"/>
    <property type="molecule type" value="Genomic_DNA"/>
</dbReference>
<comment type="caution">
    <text evidence="2">The sequence shown here is derived from an EMBL/GenBank/DDBJ whole genome shotgun (WGS) entry which is preliminary data.</text>
</comment>
<sequence length="167" mass="18638">MMEFLPVTPPEVGPRQIVFPPTRRDSKKALVHEVTEKNVLLMNLPFAPLSTEEERLYNSCPLNGFSLDDDSDNDERETTEQGGFLQPGPSTHQWLVDACLAKMAEQGSTKLNFIRPKIMKKKKKKAGTSGWLPNTSSFKTNTADRSTPRYGLRRSPIRRSASAASCA</sequence>
<feature type="region of interest" description="Disordered" evidence="1">
    <location>
        <begin position="63"/>
        <end position="88"/>
    </location>
</feature>
<evidence type="ECO:0000313" key="3">
    <source>
        <dbReference type="Proteomes" id="UP001153069"/>
    </source>
</evidence>
<dbReference type="AlphaFoldDB" id="A0A9N8ER50"/>
<gene>
    <name evidence="2" type="ORF">SEMRO_1603_G285290.1</name>
</gene>
<organism evidence="2 3">
    <name type="scientific">Seminavis robusta</name>
    <dbReference type="NCBI Taxonomy" id="568900"/>
    <lineage>
        <taxon>Eukaryota</taxon>
        <taxon>Sar</taxon>
        <taxon>Stramenopiles</taxon>
        <taxon>Ochrophyta</taxon>
        <taxon>Bacillariophyta</taxon>
        <taxon>Bacillariophyceae</taxon>
        <taxon>Bacillariophycidae</taxon>
        <taxon>Naviculales</taxon>
        <taxon>Naviculaceae</taxon>
        <taxon>Seminavis</taxon>
    </lineage>
</organism>
<reference evidence="2" key="1">
    <citation type="submission" date="2020-06" db="EMBL/GenBank/DDBJ databases">
        <authorList>
            <consortium name="Plant Systems Biology data submission"/>
        </authorList>
    </citation>
    <scope>NUCLEOTIDE SEQUENCE</scope>
    <source>
        <strain evidence="2">D6</strain>
    </source>
</reference>
<name>A0A9N8ER50_9STRA</name>
<protein>
    <submittedName>
        <fullName evidence="2">Uncharacterized protein</fullName>
    </submittedName>
</protein>
<evidence type="ECO:0000256" key="1">
    <source>
        <dbReference type="SAM" id="MobiDB-lite"/>
    </source>
</evidence>
<keyword evidence="3" id="KW-1185">Reference proteome</keyword>
<feature type="compositionally biased region" description="Acidic residues" evidence="1">
    <location>
        <begin position="67"/>
        <end position="77"/>
    </location>
</feature>
<feature type="compositionally biased region" description="Low complexity" evidence="1">
    <location>
        <begin position="158"/>
        <end position="167"/>
    </location>
</feature>
<accession>A0A9N8ER50</accession>
<evidence type="ECO:0000313" key="2">
    <source>
        <dbReference type="EMBL" id="CAB9524910.1"/>
    </source>
</evidence>